<dbReference type="PROSITE" id="PS50879">
    <property type="entry name" value="RNASE_H_1"/>
    <property type="match status" value="1"/>
</dbReference>
<dbReference type="OMA" id="INTQGPE"/>
<dbReference type="GO" id="GO:0003676">
    <property type="term" value="F:nucleic acid binding"/>
    <property type="evidence" value="ECO:0007669"/>
    <property type="project" value="InterPro"/>
</dbReference>
<dbReference type="InterPro" id="IPR012337">
    <property type="entry name" value="RNaseH-like_sf"/>
</dbReference>
<comment type="similarity">
    <text evidence="1">Belongs to the beta type-B retroviral polymerase family. HERV class-II K(HML-2) pol subfamily.</text>
</comment>
<evidence type="ECO:0000313" key="4">
    <source>
        <dbReference type="Ensembl" id="ENSMODP00000049910.1"/>
    </source>
</evidence>
<dbReference type="PANTHER" id="PTHR33064">
    <property type="entry name" value="POL PROTEIN"/>
    <property type="match status" value="1"/>
</dbReference>
<dbReference type="InterPro" id="IPR002156">
    <property type="entry name" value="RNaseH_domain"/>
</dbReference>
<dbReference type="Ensembl" id="ENSMODT00000061131.1">
    <property type="protein sequence ID" value="ENSMODP00000049910.1"/>
    <property type="gene ID" value="ENSMODG00000041486.1"/>
</dbReference>
<proteinExistence type="inferred from homology"/>
<dbReference type="SUPFAM" id="SSF56672">
    <property type="entry name" value="DNA/RNA polymerases"/>
    <property type="match status" value="1"/>
</dbReference>
<dbReference type="Pfam" id="PF00665">
    <property type="entry name" value="rve"/>
    <property type="match status" value="1"/>
</dbReference>
<dbReference type="AlphaFoldDB" id="A0A5F8GR28"/>
<organism evidence="4 5">
    <name type="scientific">Monodelphis domestica</name>
    <name type="common">Gray short-tailed opossum</name>
    <dbReference type="NCBI Taxonomy" id="13616"/>
    <lineage>
        <taxon>Eukaryota</taxon>
        <taxon>Metazoa</taxon>
        <taxon>Chordata</taxon>
        <taxon>Craniata</taxon>
        <taxon>Vertebrata</taxon>
        <taxon>Euteleostomi</taxon>
        <taxon>Mammalia</taxon>
        <taxon>Metatheria</taxon>
        <taxon>Didelphimorphia</taxon>
        <taxon>Didelphidae</taxon>
        <taxon>Monodelphis</taxon>
    </lineage>
</organism>
<protein>
    <submittedName>
        <fullName evidence="4">Uncharacterized protein</fullName>
    </submittedName>
</protein>
<dbReference type="Gene3D" id="1.10.340.70">
    <property type="match status" value="1"/>
</dbReference>
<dbReference type="PANTHER" id="PTHR33064:SF29">
    <property type="entry name" value="PEPTIDASE A2 DOMAIN-CONTAINING PROTEIN-RELATED"/>
    <property type="match status" value="1"/>
</dbReference>
<dbReference type="Gene3D" id="3.10.20.370">
    <property type="match status" value="1"/>
</dbReference>
<reference evidence="4" key="2">
    <citation type="submission" date="2025-08" db="UniProtKB">
        <authorList>
            <consortium name="Ensembl"/>
        </authorList>
    </citation>
    <scope>IDENTIFICATION</scope>
</reference>
<dbReference type="PROSITE" id="PS50994">
    <property type="entry name" value="INTEGRASE"/>
    <property type="match status" value="1"/>
</dbReference>
<dbReference type="GO" id="GO:0004523">
    <property type="term" value="F:RNA-DNA hybrid ribonuclease activity"/>
    <property type="evidence" value="ECO:0007669"/>
    <property type="project" value="InterPro"/>
</dbReference>
<dbReference type="InterPro" id="IPR051320">
    <property type="entry name" value="Viral_Replic_Matur_Polypro"/>
</dbReference>
<dbReference type="GO" id="GO:0015074">
    <property type="term" value="P:DNA integration"/>
    <property type="evidence" value="ECO:0007669"/>
    <property type="project" value="InterPro"/>
</dbReference>
<name>A0A5F8GR28_MONDO</name>
<dbReference type="InterPro" id="IPR036397">
    <property type="entry name" value="RNaseH_sf"/>
</dbReference>
<evidence type="ECO:0000256" key="1">
    <source>
        <dbReference type="ARBA" id="ARBA00010879"/>
    </source>
</evidence>
<evidence type="ECO:0000259" key="2">
    <source>
        <dbReference type="PROSITE" id="PS50879"/>
    </source>
</evidence>
<accession>A0A5F8GR28</accession>
<dbReference type="Gene3D" id="3.30.70.270">
    <property type="match status" value="2"/>
</dbReference>
<dbReference type="InterPro" id="IPR043502">
    <property type="entry name" value="DNA/RNA_pol_sf"/>
</dbReference>
<dbReference type="Pfam" id="PF17921">
    <property type="entry name" value="Integrase_H2C2"/>
    <property type="match status" value="1"/>
</dbReference>
<dbReference type="InterPro" id="IPR043128">
    <property type="entry name" value="Rev_trsase/Diguanyl_cyclase"/>
</dbReference>
<dbReference type="Pfam" id="PF00078">
    <property type="entry name" value="RVT_1"/>
    <property type="match status" value="1"/>
</dbReference>
<dbReference type="Gene3D" id="3.10.10.10">
    <property type="entry name" value="HIV Type 1 Reverse Transcriptase, subunit A, domain 1"/>
    <property type="match status" value="1"/>
</dbReference>
<evidence type="ECO:0000259" key="3">
    <source>
        <dbReference type="PROSITE" id="PS50994"/>
    </source>
</evidence>
<dbReference type="Bgee" id="ENSMODG00000041486">
    <property type="expression patterns" value="Expressed in blood and 3 other cell types or tissues"/>
</dbReference>
<keyword evidence="5" id="KW-1185">Reference proteome</keyword>
<evidence type="ECO:0000313" key="5">
    <source>
        <dbReference type="Proteomes" id="UP000002280"/>
    </source>
</evidence>
<dbReference type="Pfam" id="PF17919">
    <property type="entry name" value="RT_RNaseH_2"/>
    <property type="match status" value="1"/>
</dbReference>
<reference evidence="4" key="3">
    <citation type="submission" date="2025-09" db="UniProtKB">
        <authorList>
            <consortium name="Ensembl"/>
        </authorList>
    </citation>
    <scope>IDENTIFICATION</scope>
</reference>
<dbReference type="Gene3D" id="3.30.420.10">
    <property type="entry name" value="Ribonuclease H-like superfamily/Ribonuclease H"/>
    <property type="match status" value="2"/>
</dbReference>
<dbReference type="InParanoid" id="A0A5F8GR28"/>
<dbReference type="GeneTree" id="ENSGT00940000160750"/>
<feature type="domain" description="Integrase catalytic" evidence="3">
    <location>
        <begin position="658"/>
        <end position="815"/>
    </location>
</feature>
<dbReference type="InterPro" id="IPR001584">
    <property type="entry name" value="Integrase_cat-core"/>
</dbReference>
<sequence length="861" mass="95599">MQDLRAVNNHIIKRHSIVSNINTIISSIPSTATCFTVVDLCSAFFSIPIHENSRHIFAFTWQGHKNSWSLLPQGFVDIPSLFEQILSQDTDNIKVDDLLLASTRAEACQEDSKHLLLELHKRSHKSLKDKVQWCLPKAEYLGFILTAGAHFTSPKQIENIQNLSAPTTKKQLRAILGATGFCRQWIPCYGEIIKPLIALTGDLIPEPLKLEPEHLSAVSDLKKAILSSPTLGIPDYNKPFTLYVQERRGVASGVLAQTLGPSQCPIAYSSAQLDPIASGLPPCLRGVAATALLVTKTVDLVLGCPLTIMCPHKVEVLLLRHRTQVFSDQRITRYEITLLNENITLKWCSTLNPATLLPDLPTSGEPLHSCKTLLSMAEKPRDDLLDIPLNNSDWVLFIDDSSFMRDGICYTGTAVVTEFATEWSASLPSNINTQGPELIALKHACIIAKGKKATIYTDTRYAFGICHSVGMLWLQRGFLTSAGKSIANAEIINEVLSALKLPEALASVLLVHCSDHTGGTDLVSSGNDQADTAAKLAAIEGPELILTLTTTDDLNLSLSYNEKKVEKMETKIQSKTHNGVWLSFEGKPLLPRNFYHQICQSVHKNGHFVTQGTMDSVKRVWIAPGITIIASKVCSACSTCQAYNQHAFRGKAFVGRPLDYTPFEHLQIYFITMPKAGYYKFCLVIVDQLTRWPEAFPATRATAAFVAKVLLKEIIPRFGLPARIDSDSGSHFTDSVLNQIYSCLGITPKFHVPYHTQSSGQVERMNKELKTMIGKLCTETHLKWPEILPLALFYLRSRPRGDLNISPFEMLFGHLPIQTKPFSLTYISLLERNTTIASYIQELQHKLRRLHESRTAVQAGP</sequence>
<dbReference type="Proteomes" id="UP000002280">
    <property type="component" value="Chromosome 2"/>
</dbReference>
<feature type="domain" description="RNase H type-1" evidence="2">
    <location>
        <begin position="390"/>
        <end position="539"/>
    </location>
</feature>
<dbReference type="InterPro" id="IPR041577">
    <property type="entry name" value="RT_RNaseH_2"/>
</dbReference>
<dbReference type="Pfam" id="PF00075">
    <property type="entry name" value="RNase_H"/>
    <property type="match status" value="1"/>
</dbReference>
<dbReference type="InterPro" id="IPR000477">
    <property type="entry name" value="RT_dom"/>
</dbReference>
<reference evidence="4 5" key="1">
    <citation type="journal article" date="2007" name="Nature">
        <title>Genome of the marsupial Monodelphis domestica reveals innovation in non-coding sequences.</title>
        <authorList>
            <person name="Mikkelsen T.S."/>
            <person name="Wakefield M.J."/>
            <person name="Aken B."/>
            <person name="Amemiya C.T."/>
            <person name="Chang J.L."/>
            <person name="Duke S."/>
            <person name="Garber M."/>
            <person name="Gentles A.J."/>
            <person name="Goodstadt L."/>
            <person name="Heger A."/>
            <person name="Jurka J."/>
            <person name="Kamal M."/>
            <person name="Mauceli E."/>
            <person name="Searle S.M."/>
            <person name="Sharpe T."/>
            <person name="Baker M.L."/>
            <person name="Batzer M.A."/>
            <person name="Benos P.V."/>
            <person name="Belov K."/>
            <person name="Clamp M."/>
            <person name="Cook A."/>
            <person name="Cuff J."/>
            <person name="Das R."/>
            <person name="Davidow L."/>
            <person name="Deakin J.E."/>
            <person name="Fazzari M.J."/>
            <person name="Glass J.L."/>
            <person name="Grabherr M."/>
            <person name="Greally J.M."/>
            <person name="Gu W."/>
            <person name="Hore T.A."/>
            <person name="Huttley G.A."/>
            <person name="Kleber M."/>
            <person name="Jirtle R.L."/>
            <person name="Koina E."/>
            <person name="Lee J.T."/>
            <person name="Mahony S."/>
            <person name="Marra M.A."/>
            <person name="Miller R.D."/>
            <person name="Nicholls R.D."/>
            <person name="Oda M."/>
            <person name="Papenfuss A.T."/>
            <person name="Parra Z.E."/>
            <person name="Pollock D.D."/>
            <person name="Ray D.A."/>
            <person name="Schein J.E."/>
            <person name="Speed T.P."/>
            <person name="Thompson K."/>
            <person name="VandeBerg J.L."/>
            <person name="Wade C.M."/>
            <person name="Walker J.A."/>
            <person name="Waters P.D."/>
            <person name="Webber C."/>
            <person name="Weidman J.R."/>
            <person name="Xie X."/>
            <person name="Zody M.C."/>
            <person name="Baldwin J."/>
            <person name="Abdouelleil A."/>
            <person name="Abdulkadir J."/>
            <person name="Abebe A."/>
            <person name="Abera B."/>
            <person name="Abreu J."/>
            <person name="Acer S.C."/>
            <person name="Aftuck L."/>
            <person name="Alexander A."/>
            <person name="An P."/>
            <person name="Anderson E."/>
            <person name="Anderson S."/>
            <person name="Arachi H."/>
            <person name="Azer M."/>
            <person name="Bachantsang P."/>
            <person name="Barry A."/>
            <person name="Bayul T."/>
            <person name="Berlin A."/>
            <person name="Bessette D."/>
            <person name="Bloom T."/>
            <person name="Bloom T."/>
            <person name="Boguslavskiy L."/>
            <person name="Bonnet C."/>
            <person name="Boukhgalter B."/>
            <person name="Bourzgui I."/>
            <person name="Brown A."/>
            <person name="Cahill P."/>
            <person name="Channer S."/>
            <person name="Cheshatsang Y."/>
            <person name="Chuda L."/>
            <person name="Citroen M."/>
            <person name="Collymore A."/>
            <person name="Cooke P."/>
            <person name="Costello M."/>
            <person name="D'Aco K."/>
            <person name="Daza R."/>
            <person name="De Haan G."/>
            <person name="DeGray S."/>
            <person name="DeMaso C."/>
            <person name="Dhargay N."/>
            <person name="Dooley K."/>
            <person name="Dooley E."/>
            <person name="Doricent M."/>
            <person name="Dorje P."/>
            <person name="Dorjee K."/>
            <person name="Dupes A."/>
            <person name="Elong R."/>
            <person name="Falk J."/>
            <person name="Farina A."/>
            <person name="Faro S."/>
            <person name="Ferguson D."/>
            <person name="Fisher S."/>
            <person name="Foley C.D."/>
            <person name="Franke A."/>
            <person name="Friedrich D."/>
            <person name="Gadbois L."/>
            <person name="Gearin G."/>
            <person name="Gearin C.R."/>
            <person name="Giannoukos G."/>
            <person name="Goode T."/>
            <person name="Graham J."/>
            <person name="Grandbois E."/>
            <person name="Grewal S."/>
            <person name="Gyaltsen K."/>
            <person name="Hafez N."/>
            <person name="Hagos B."/>
            <person name="Hall J."/>
            <person name="Henson C."/>
            <person name="Hollinger A."/>
            <person name="Honan T."/>
            <person name="Huard M.D."/>
            <person name="Hughes L."/>
            <person name="Hurhula B."/>
            <person name="Husby M.E."/>
            <person name="Kamat A."/>
            <person name="Kanga B."/>
            <person name="Kashin S."/>
            <person name="Khazanovich D."/>
            <person name="Kisner P."/>
            <person name="Lance K."/>
            <person name="Lara M."/>
            <person name="Lee W."/>
            <person name="Lennon N."/>
            <person name="Letendre F."/>
            <person name="LeVine R."/>
            <person name="Lipovsky A."/>
            <person name="Liu X."/>
            <person name="Liu J."/>
            <person name="Liu S."/>
            <person name="Lokyitsang T."/>
            <person name="Lokyitsang Y."/>
            <person name="Lubonja R."/>
            <person name="Lui A."/>
            <person name="MacDonald P."/>
            <person name="Magnisalis V."/>
            <person name="Maru K."/>
            <person name="Matthews C."/>
            <person name="McCusker W."/>
            <person name="McDonough S."/>
            <person name="Mehta T."/>
            <person name="Meldrim J."/>
            <person name="Meneus L."/>
            <person name="Mihai O."/>
            <person name="Mihalev A."/>
            <person name="Mihova T."/>
            <person name="Mittelman R."/>
            <person name="Mlenga V."/>
            <person name="Montmayeur A."/>
            <person name="Mulrain L."/>
            <person name="Navidi A."/>
            <person name="Naylor J."/>
            <person name="Negash T."/>
            <person name="Nguyen T."/>
            <person name="Nguyen N."/>
            <person name="Nicol R."/>
            <person name="Norbu C."/>
            <person name="Norbu N."/>
            <person name="Novod N."/>
            <person name="O'Neill B."/>
            <person name="Osman S."/>
            <person name="Markiewicz E."/>
            <person name="Oyono O.L."/>
            <person name="Patti C."/>
            <person name="Phunkhang P."/>
            <person name="Pierre F."/>
            <person name="Priest M."/>
            <person name="Raghuraman S."/>
            <person name="Rege F."/>
            <person name="Reyes R."/>
            <person name="Rise C."/>
            <person name="Rogov P."/>
            <person name="Ross K."/>
            <person name="Ryan E."/>
            <person name="Settipalli S."/>
            <person name="Shea T."/>
            <person name="Sherpa N."/>
            <person name="Shi L."/>
            <person name="Shih D."/>
            <person name="Sparrow T."/>
            <person name="Spaulding J."/>
            <person name="Stalker J."/>
            <person name="Stange-Thomann N."/>
            <person name="Stavropoulos S."/>
            <person name="Stone C."/>
            <person name="Strader C."/>
            <person name="Tesfaye S."/>
            <person name="Thomson T."/>
            <person name="Thoulutsang Y."/>
            <person name="Thoulutsang D."/>
            <person name="Topham K."/>
            <person name="Topping I."/>
            <person name="Tsamla T."/>
            <person name="Vassiliev H."/>
            <person name="Vo A."/>
            <person name="Wangchuk T."/>
            <person name="Wangdi T."/>
            <person name="Weiand M."/>
            <person name="Wilkinson J."/>
            <person name="Wilson A."/>
            <person name="Yadav S."/>
            <person name="Young G."/>
            <person name="Yu Q."/>
            <person name="Zembek L."/>
            <person name="Zhong D."/>
            <person name="Zimmer A."/>
            <person name="Zwirko Z."/>
            <person name="Jaffe D.B."/>
            <person name="Alvarez P."/>
            <person name="Brockman W."/>
            <person name="Butler J."/>
            <person name="Chin C."/>
            <person name="Gnerre S."/>
            <person name="MacCallum I."/>
            <person name="Graves J.A."/>
            <person name="Ponting C.P."/>
            <person name="Breen M."/>
            <person name="Samollow P.B."/>
            <person name="Lander E.S."/>
            <person name="Lindblad-Toh K."/>
        </authorList>
    </citation>
    <scope>NUCLEOTIDE SEQUENCE [LARGE SCALE GENOMIC DNA]</scope>
</reference>
<dbReference type="InterPro" id="IPR041588">
    <property type="entry name" value="Integrase_H2C2"/>
</dbReference>
<dbReference type="SUPFAM" id="SSF53098">
    <property type="entry name" value="Ribonuclease H-like"/>
    <property type="match status" value="2"/>
</dbReference>